<dbReference type="EMBL" id="CADCWG010000089">
    <property type="protein sequence ID" value="CAA9547692.1"/>
    <property type="molecule type" value="Genomic_DNA"/>
</dbReference>
<keyword evidence="1" id="KW-0808">Transferase</keyword>
<dbReference type="InterPro" id="IPR036098">
    <property type="entry name" value="Thymidylate_synthase_ThyX_sf"/>
</dbReference>
<proteinExistence type="predicted"/>
<gene>
    <name evidence="1" type="ORF">AVDCRST_MAG49-1499</name>
</gene>
<accession>A0A6J4UEF5</accession>
<dbReference type="PANTHER" id="PTHR34934:SF1">
    <property type="entry name" value="FLAVIN-DEPENDENT THYMIDYLATE SYNTHASE"/>
    <property type="match status" value="1"/>
</dbReference>
<name>A0A6J4UEF5_9BACT</name>
<dbReference type="PANTHER" id="PTHR34934">
    <property type="entry name" value="FLAVIN-DEPENDENT THYMIDYLATE SYNTHASE"/>
    <property type="match status" value="1"/>
</dbReference>
<organism evidence="1">
    <name type="scientific">uncultured Thermomicrobiales bacterium</name>
    <dbReference type="NCBI Taxonomy" id="1645740"/>
    <lineage>
        <taxon>Bacteria</taxon>
        <taxon>Pseudomonadati</taxon>
        <taxon>Thermomicrobiota</taxon>
        <taxon>Thermomicrobia</taxon>
        <taxon>Thermomicrobiales</taxon>
        <taxon>environmental samples</taxon>
    </lineage>
</organism>
<dbReference type="GO" id="GO:0004799">
    <property type="term" value="F:thymidylate synthase activity"/>
    <property type="evidence" value="ECO:0007669"/>
    <property type="project" value="TreeGrafter"/>
</dbReference>
<dbReference type="SUPFAM" id="SSF69796">
    <property type="entry name" value="Thymidylate synthase-complementing protein Thy1"/>
    <property type="match status" value="2"/>
</dbReference>
<dbReference type="CDD" id="cd20175">
    <property type="entry name" value="ThyX"/>
    <property type="match status" value="2"/>
</dbReference>
<dbReference type="GO" id="GO:0050797">
    <property type="term" value="F:thymidylate synthase (FAD) activity"/>
    <property type="evidence" value="ECO:0007669"/>
    <property type="project" value="InterPro"/>
</dbReference>
<dbReference type="Pfam" id="PF02511">
    <property type="entry name" value="Thy1"/>
    <property type="match status" value="2"/>
</dbReference>
<dbReference type="EC" id="2.1.1.-" evidence="1"/>
<dbReference type="GO" id="GO:0032259">
    <property type="term" value="P:methylation"/>
    <property type="evidence" value="ECO:0007669"/>
    <property type="project" value="UniProtKB-KW"/>
</dbReference>
<dbReference type="PROSITE" id="PS51331">
    <property type="entry name" value="THYX"/>
    <property type="match status" value="2"/>
</dbReference>
<dbReference type="GO" id="GO:0006231">
    <property type="term" value="P:dTMP biosynthetic process"/>
    <property type="evidence" value="ECO:0007669"/>
    <property type="project" value="InterPro"/>
</dbReference>
<dbReference type="GO" id="GO:0050660">
    <property type="term" value="F:flavin adenine dinucleotide binding"/>
    <property type="evidence" value="ECO:0007669"/>
    <property type="project" value="InterPro"/>
</dbReference>
<protein>
    <submittedName>
        <fullName evidence="1">Thymidylate synthase thyX</fullName>
        <ecNumber evidence="1">2.1.1.-</ecNumber>
    </submittedName>
</protein>
<dbReference type="GO" id="GO:0070402">
    <property type="term" value="F:NADPH binding"/>
    <property type="evidence" value="ECO:0007669"/>
    <property type="project" value="TreeGrafter"/>
</dbReference>
<keyword evidence="1" id="KW-0489">Methyltransferase</keyword>
<reference evidence="1" key="1">
    <citation type="submission" date="2020-02" db="EMBL/GenBank/DDBJ databases">
        <authorList>
            <person name="Meier V. D."/>
        </authorList>
    </citation>
    <scope>NUCLEOTIDE SEQUENCE</scope>
    <source>
        <strain evidence="1">AVDCRST_MAG49</strain>
    </source>
</reference>
<dbReference type="AlphaFoldDB" id="A0A6J4UEF5"/>
<evidence type="ECO:0000313" key="1">
    <source>
        <dbReference type="EMBL" id="CAA9547692.1"/>
    </source>
</evidence>
<sequence>MAAPVLTPTTPIAAATDVVPDLPGAQFASPPPTVTLLREESARHPVALAIAAAWSCYGGKPARVENVRKLLHDPPSPTLSPAKVAERAERRERALALYADLFAAGHHTTLQHATFVFVLDNVSRLAIWSFFHAHPHYNSEQVSQRYREVSGETMVTPTLPEPEAAIYRAAIARSLEGYRRLTEILAGDVRDRYASVFPARAKARGEAAERRMADAVQKRAQEVARYVLPLATPAHLYHTVNGLTLLRYHALASQADAPAEVRLIVAQMVAAVLEVDPYFLGGPGHPLDLRPLLAEETLESLALAAWRETTAQGEAETEAFCRRFDEALDGHESRLVGYDPDAERTMADAVRAVVGLDHDALPDEAALRRVLDGGENPYQGHPLFLGMHSKLMQTMSHVPFTFAKRISGAEDAQNQRHRGTVGSRPLLTAHLRREPDVITPWAIRENPAALAEYEATVGALWEAKNALLDRGVAPEVVLYLLPNSHRVRFYESGTLLDYYWKWVKRLCYDAQREIFDTARDEVAQVRAVLPTIGRYVDGPPCVMRSRAGATPVCPEGERFCGVPVWRDYAFETLGERRVL</sequence>
<dbReference type="InterPro" id="IPR003669">
    <property type="entry name" value="Thymidylate_synthase_ThyX"/>
</dbReference>
<dbReference type="Gene3D" id="3.30.1360.170">
    <property type="match status" value="2"/>
</dbReference>